<evidence type="ECO:0000256" key="1">
    <source>
        <dbReference type="SAM" id="MobiDB-lite"/>
    </source>
</evidence>
<dbReference type="OrthoDB" id="7397676at2759"/>
<accession>A0A8S9XTC1</accession>
<keyword evidence="3" id="KW-1185">Reference proteome</keyword>
<organism evidence="2 3">
    <name type="scientific">Apolygus lucorum</name>
    <name type="common">Small green plant bug</name>
    <name type="synonym">Lygocoris lucorum</name>
    <dbReference type="NCBI Taxonomy" id="248454"/>
    <lineage>
        <taxon>Eukaryota</taxon>
        <taxon>Metazoa</taxon>
        <taxon>Ecdysozoa</taxon>
        <taxon>Arthropoda</taxon>
        <taxon>Hexapoda</taxon>
        <taxon>Insecta</taxon>
        <taxon>Pterygota</taxon>
        <taxon>Neoptera</taxon>
        <taxon>Paraneoptera</taxon>
        <taxon>Hemiptera</taxon>
        <taxon>Heteroptera</taxon>
        <taxon>Panheteroptera</taxon>
        <taxon>Cimicomorpha</taxon>
        <taxon>Miridae</taxon>
        <taxon>Mirini</taxon>
        <taxon>Apolygus</taxon>
    </lineage>
</organism>
<evidence type="ECO:0000313" key="2">
    <source>
        <dbReference type="EMBL" id="KAF6212187.1"/>
    </source>
</evidence>
<protein>
    <recommendedName>
        <fullName evidence="4">HTH CENPB-type domain-containing protein</fullName>
    </recommendedName>
</protein>
<feature type="region of interest" description="Disordered" evidence="1">
    <location>
        <begin position="101"/>
        <end position="173"/>
    </location>
</feature>
<gene>
    <name evidence="2" type="ORF">GE061_012708</name>
</gene>
<evidence type="ECO:0000313" key="3">
    <source>
        <dbReference type="Proteomes" id="UP000466442"/>
    </source>
</evidence>
<dbReference type="Proteomes" id="UP000466442">
    <property type="component" value="Unassembled WGS sequence"/>
</dbReference>
<feature type="compositionally biased region" description="Low complexity" evidence="1">
    <location>
        <begin position="128"/>
        <end position="142"/>
    </location>
</feature>
<dbReference type="AlphaFoldDB" id="A0A8S9XTC1"/>
<reference evidence="2" key="1">
    <citation type="journal article" date="2021" name="Mol. Ecol. Resour.">
        <title>Apolygus lucorum genome provides insights into omnivorousness and mesophyll feeding.</title>
        <authorList>
            <person name="Liu Y."/>
            <person name="Liu H."/>
            <person name="Wang H."/>
            <person name="Huang T."/>
            <person name="Liu B."/>
            <person name="Yang B."/>
            <person name="Yin L."/>
            <person name="Li B."/>
            <person name="Zhang Y."/>
            <person name="Zhang S."/>
            <person name="Jiang F."/>
            <person name="Zhang X."/>
            <person name="Ren Y."/>
            <person name="Wang B."/>
            <person name="Wang S."/>
            <person name="Lu Y."/>
            <person name="Wu K."/>
            <person name="Fan W."/>
            <person name="Wang G."/>
        </authorList>
    </citation>
    <scope>NUCLEOTIDE SEQUENCE</scope>
    <source>
        <strain evidence="2">12Hb</strain>
    </source>
</reference>
<feature type="compositionally biased region" description="Acidic residues" evidence="1">
    <location>
        <begin position="155"/>
        <end position="173"/>
    </location>
</feature>
<proteinExistence type="predicted"/>
<dbReference type="EMBL" id="WIXP02000004">
    <property type="protein sequence ID" value="KAF6212187.1"/>
    <property type="molecule type" value="Genomic_DNA"/>
</dbReference>
<sequence length="287" mass="32612">MAEFGFPVADTDLRHIMADYLQQLSREVPKFNNNTPGKDWLEGFKKRNPEICARFAACGIVPPDVQALLKRIPGALDRPQDMAVTTEDLFLKHLESKRAEWTEKKKGGKRKKMNVPPGKSVSSEDVISAGPSSNLAPSSSSGKGRKKRAVVLETNNDDEEEEEQDFIEDESEDDADLILEQLEQEEREDEAFEELLAGKNSIKLAPVEKEIGKFCVVKYMSRMYPGKILKFDEESAEVSSMQRSLKSWKWPVLPDILDYPWKNVLGKIEPPKLISKRGFFRVHELDD</sequence>
<name>A0A8S9XTC1_APOLU</name>
<evidence type="ECO:0008006" key="4">
    <source>
        <dbReference type="Google" id="ProtNLM"/>
    </source>
</evidence>
<comment type="caution">
    <text evidence="2">The sequence shown here is derived from an EMBL/GenBank/DDBJ whole genome shotgun (WGS) entry which is preliminary data.</text>
</comment>